<evidence type="ECO:0000313" key="2">
    <source>
        <dbReference type="Proteomes" id="UP000766570"/>
    </source>
</evidence>
<protein>
    <submittedName>
        <fullName evidence="1">Phage protein D</fullName>
    </submittedName>
</protein>
<organism evidence="1 2">
    <name type="scientific">Paeniglutamicibacter psychrophenolicus</name>
    <dbReference type="NCBI Taxonomy" id="257454"/>
    <lineage>
        <taxon>Bacteria</taxon>
        <taxon>Bacillati</taxon>
        <taxon>Actinomycetota</taxon>
        <taxon>Actinomycetes</taxon>
        <taxon>Micrococcales</taxon>
        <taxon>Micrococcaceae</taxon>
        <taxon>Paeniglutamicibacter</taxon>
    </lineage>
</organism>
<dbReference type="Proteomes" id="UP000766570">
    <property type="component" value="Unassembled WGS sequence"/>
</dbReference>
<keyword evidence="2" id="KW-1185">Reference proteome</keyword>
<dbReference type="SUPFAM" id="SSF69279">
    <property type="entry name" value="Phage tail proteins"/>
    <property type="match status" value="1"/>
</dbReference>
<comment type="caution">
    <text evidence="1">The sequence shown here is derived from an EMBL/GenBank/DDBJ whole genome shotgun (WGS) entry which is preliminary data.</text>
</comment>
<gene>
    <name evidence="1" type="ORF">JOF46_003075</name>
</gene>
<sequence length="389" mass="41461">MSQPFFADRQFHTPAFSLVLNGADLGQAVTRDVLEVSFTDELEVISSFDFSLYDWDAEALHPRYSSPWGPDGRPSPMGTGSGQTVPNFEPGARVDLHFGYVEEGALPLMLRGEVVSLSPTFPASGVPTCRVRALEAFQRGLQKIHVEGNYTGTDKAIIARLCADENIKVRFAALENEGKSHERVAIDGTLYDEIATRAKEYGLLMVTEPGDPPGLFLAAPTPAGAEPVAELRWGVSLKEFTPVLSTAAAVAEVVVRRGDPEVPAADRQQDVIRRFSDIGLDPAAIGPAGVADLQSAVRGIREVIKPDEVLSAEDAIKAADAHLRELAGSLITGNGSTVGLPELRAGALLRLSALGARFDGTYRITKAVHAIGGSGYTTTFAVRKEVLGA</sequence>
<dbReference type="EMBL" id="JAGIOE010000001">
    <property type="protein sequence ID" value="MBP2375163.1"/>
    <property type="molecule type" value="Genomic_DNA"/>
</dbReference>
<accession>A0ABS4WG38</accession>
<name>A0ABS4WG38_9MICC</name>
<reference evidence="1 2" key="1">
    <citation type="submission" date="2021-03" db="EMBL/GenBank/DDBJ databases">
        <title>Sequencing the genomes of 1000 actinobacteria strains.</title>
        <authorList>
            <person name="Klenk H.-P."/>
        </authorList>
    </citation>
    <scope>NUCLEOTIDE SEQUENCE [LARGE SCALE GENOMIC DNA]</scope>
    <source>
        <strain evidence="1 2">DSM 15454</strain>
    </source>
</reference>
<dbReference type="RefSeq" id="WP_209908459.1">
    <property type="nucleotide sequence ID" value="NZ_BAAAMI010000008.1"/>
</dbReference>
<proteinExistence type="predicted"/>
<evidence type="ECO:0000313" key="1">
    <source>
        <dbReference type="EMBL" id="MBP2375163.1"/>
    </source>
</evidence>